<reference evidence="4" key="1">
    <citation type="journal article" date="2013" name="Science">
        <title>The Amborella genome and the evolution of flowering plants.</title>
        <authorList>
            <consortium name="Amborella Genome Project"/>
        </authorList>
    </citation>
    <scope>NUCLEOTIDE SEQUENCE [LARGE SCALE GENOMIC DNA]</scope>
</reference>
<dbReference type="InterPro" id="IPR047257">
    <property type="entry name" value="C2B_MCTP_PRT_plant"/>
</dbReference>
<dbReference type="PRINTS" id="PR01217">
    <property type="entry name" value="PRICHEXTENSN"/>
</dbReference>
<dbReference type="GO" id="GO:0005783">
    <property type="term" value="C:endoplasmic reticulum"/>
    <property type="evidence" value="ECO:0007669"/>
    <property type="project" value="EnsemblPlants"/>
</dbReference>
<dbReference type="InterPro" id="IPR047259">
    <property type="entry name" value="QUIRKY-like"/>
</dbReference>
<organism evidence="3 4">
    <name type="scientific">Amborella trichopoda</name>
    <dbReference type="NCBI Taxonomy" id="13333"/>
    <lineage>
        <taxon>Eukaryota</taxon>
        <taxon>Viridiplantae</taxon>
        <taxon>Streptophyta</taxon>
        <taxon>Embryophyta</taxon>
        <taxon>Tracheophyta</taxon>
        <taxon>Spermatophyta</taxon>
        <taxon>Magnoliopsida</taxon>
        <taxon>Amborellales</taxon>
        <taxon>Amborellaceae</taxon>
        <taxon>Amborella</taxon>
    </lineage>
</organism>
<feature type="domain" description="C2" evidence="2">
    <location>
        <begin position="1"/>
        <end position="117"/>
    </location>
</feature>
<dbReference type="SUPFAM" id="SSF49562">
    <property type="entry name" value="C2 domain (Calcium/lipid-binding domain, CaLB)"/>
    <property type="match status" value="3"/>
</dbReference>
<evidence type="ECO:0000313" key="4">
    <source>
        <dbReference type="Proteomes" id="UP000017836"/>
    </source>
</evidence>
<dbReference type="OMA" id="EVGSAWN"/>
<feature type="compositionally biased region" description="Basic and acidic residues" evidence="1">
    <location>
        <begin position="160"/>
        <end position="233"/>
    </location>
</feature>
<accession>W1NE11</accession>
<dbReference type="EMBL" id="KI397628">
    <property type="protein sequence ID" value="ERM93599.1"/>
    <property type="molecule type" value="Genomic_DNA"/>
</dbReference>
<feature type="domain" description="C2" evidence="2">
    <location>
        <begin position="310"/>
        <end position="440"/>
    </location>
</feature>
<evidence type="ECO:0000313" key="3">
    <source>
        <dbReference type="EMBL" id="ERM93599.1"/>
    </source>
</evidence>
<gene>
    <name evidence="3" type="ORF">AMTR_s00004p00127550</name>
</gene>
<sequence>MEVTTRKLIVEVADAHGLLPKDGTGTSSPYAVLDFDGQRKRTRTVHRDLNPAWNETLQFNVSNPNPPPTETLEIDVFHDRRVAQGSNYNPARRNHFLGRVRVSADQFVRKGEDALIYFPLEKKSFFSWVQGEIGLKIYNMDVPETPPENQNAPEPLPENQKSHEGVAKPPETEAKPPEEAPRQPDDEGAPKPPEEGPKPPDDGPKLPEEAPKPPDEVPKPSEEGPKPPDEAPKPPETAPPPPENAPLPSENPPPLAVPIPPPSEPEPEPEPALPPPTPEPGLPTQPPKTAAPPPSVVFRPTSLEEYVSDFPEDFSVQIERSKYDLVEKMEYLYVRIVKARSLINGGPVATFPFVRIGVGRYQVRSKPARRTGFHEWEETFAFGREAIETASALEISSWDLAEFSSEISSKSETFLGGLCFDLSEIPTRVPPDSPLAPQWYRLEGGGAQNGDVMLAVWLGTQADESFRDAWHSDVASPAKVYLSPKLWYLRATVLEAQDLPNTGFGSESDFPGGFQGSFTVRGQLGFQVLKTRVSTSRSGVFSWNEDLMFVAAEPFEEQLVFLLENRSGNEKTVLGVARIPLTAIERRVDDRKVVSRWFNLEESGEGRSYRGRLHLRLCFDGG</sequence>
<dbReference type="Gramene" id="ERM93599">
    <property type="protein sequence ID" value="ERM93599"/>
    <property type="gene ID" value="AMTR_s00004p00127550"/>
</dbReference>
<dbReference type="PANTHER" id="PTHR31425">
    <property type="entry name" value="PHOSPHORIBOSYLANTHRANILATE TRANSFERASE ISOFORM 1"/>
    <property type="match status" value="1"/>
</dbReference>
<name>W1NE11_AMBTC</name>
<keyword evidence="4" id="KW-1185">Reference proteome</keyword>
<dbReference type="InterPro" id="IPR035892">
    <property type="entry name" value="C2_domain_sf"/>
</dbReference>
<feature type="compositionally biased region" description="Pro residues" evidence="1">
    <location>
        <begin position="234"/>
        <end position="295"/>
    </location>
</feature>
<dbReference type="eggNOG" id="ENOG502QU3R">
    <property type="taxonomic scope" value="Eukaryota"/>
</dbReference>
<dbReference type="Gene3D" id="2.60.40.150">
    <property type="entry name" value="C2 domain"/>
    <property type="match status" value="3"/>
</dbReference>
<dbReference type="HOGENOM" id="CLU_003762_5_0_1"/>
<dbReference type="SMART" id="SM00239">
    <property type="entry name" value="C2"/>
    <property type="match status" value="3"/>
</dbReference>
<evidence type="ECO:0000256" key="1">
    <source>
        <dbReference type="SAM" id="MobiDB-lite"/>
    </source>
</evidence>
<dbReference type="PROSITE" id="PS50004">
    <property type="entry name" value="C2"/>
    <property type="match status" value="3"/>
</dbReference>
<dbReference type="AlphaFoldDB" id="W1NE11"/>
<feature type="region of interest" description="Disordered" evidence="1">
    <location>
        <begin position="144"/>
        <end position="297"/>
    </location>
</feature>
<dbReference type="Proteomes" id="UP000017836">
    <property type="component" value="Unassembled WGS sequence"/>
</dbReference>
<dbReference type="PANTHER" id="PTHR31425:SF35">
    <property type="entry name" value="MULTIPLE C2 DOMAIN AND TRANSMEMBRANE REGION PROTEIN 16"/>
    <property type="match status" value="1"/>
</dbReference>
<protein>
    <recommendedName>
        <fullName evidence="2">C2 domain-containing protein</fullName>
    </recommendedName>
</protein>
<dbReference type="InterPro" id="IPR000008">
    <property type="entry name" value="C2_dom"/>
</dbReference>
<dbReference type="Pfam" id="PF00168">
    <property type="entry name" value="C2"/>
    <property type="match status" value="3"/>
</dbReference>
<feature type="domain" description="C2" evidence="2">
    <location>
        <begin position="470"/>
        <end position="598"/>
    </location>
</feature>
<evidence type="ECO:0000259" key="2">
    <source>
        <dbReference type="PROSITE" id="PS50004"/>
    </source>
</evidence>
<proteinExistence type="predicted"/>
<dbReference type="CDD" id="cd04022">
    <property type="entry name" value="C2A_MCTP_PRT_plant"/>
    <property type="match status" value="1"/>
</dbReference>
<dbReference type="CDD" id="cd08378">
    <property type="entry name" value="C2B_MCTP_PRT_plant"/>
    <property type="match status" value="1"/>
</dbReference>